<name>A0A0K0X5V6_MYCGD</name>
<dbReference type="InterPro" id="IPR038378">
    <property type="entry name" value="MHB_sf"/>
</dbReference>
<sequence>MFSSDFAVRRIPRIARTALGAGAFSGLVLFGFAGSAAAQPPPAPVPPPCTAAEMARVMSGVTFDTSNYLTEHPDVNDFFTSLKGQPKDQIADKVRGYLDANPAVRDDLQRIRQPSVDFRNRCGLPPTP</sequence>
<feature type="domain" description="Haemophore haem-binding" evidence="1">
    <location>
        <begin position="47"/>
        <end position="123"/>
    </location>
</feature>
<dbReference type="Proteomes" id="UP000062255">
    <property type="component" value="Chromosome"/>
</dbReference>
<dbReference type="AlphaFoldDB" id="A0A0K0X5V6"/>
<dbReference type="PATRIC" id="fig|134601.6.peg.2744"/>
<gene>
    <name evidence="2" type="ORF">AFA91_13225</name>
</gene>
<organism evidence="2 3">
    <name type="scientific">Mycolicibacterium goodii</name>
    <name type="common">Mycobacterium goodii</name>
    <dbReference type="NCBI Taxonomy" id="134601"/>
    <lineage>
        <taxon>Bacteria</taxon>
        <taxon>Bacillati</taxon>
        <taxon>Actinomycetota</taxon>
        <taxon>Actinomycetes</taxon>
        <taxon>Mycobacteriales</taxon>
        <taxon>Mycobacteriaceae</taxon>
        <taxon>Mycolicibacterium</taxon>
    </lineage>
</organism>
<reference evidence="2 3" key="1">
    <citation type="submission" date="2015-07" db="EMBL/GenBank/DDBJ databases">
        <title>Complete genome sequence of Mycobacterium goodii X7B, a facultative thermophilic biodesulfurizing bacterium.</title>
        <authorList>
            <person name="Yu B."/>
            <person name="Li F."/>
            <person name="Xu P."/>
        </authorList>
    </citation>
    <scope>NUCLEOTIDE SEQUENCE [LARGE SCALE GENOMIC DNA]</scope>
    <source>
        <strain evidence="2 3">X7B</strain>
    </source>
</reference>
<dbReference type="NCBIfam" id="TIGR04529">
    <property type="entry name" value="MTB_hemophore"/>
    <property type="match status" value="1"/>
</dbReference>
<dbReference type="InterPro" id="IPR032407">
    <property type="entry name" value="MHB"/>
</dbReference>
<dbReference type="GO" id="GO:0020037">
    <property type="term" value="F:heme binding"/>
    <property type="evidence" value="ECO:0007669"/>
    <property type="project" value="InterPro"/>
</dbReference>
<protein>
    <submittedName>
        <fullName evidence="2">Membrane protein</fullName>
    </submittedName>
</protein>
<evidence type="ECO:0000259" key="1">
    <source>
        <dbReference type="Pfam" id="PF16525"/>
    </source>
</evidence>
<dbReference type="OrthoDB" id="7448035at2"/>
<dbReference type="EMBL" id="CP012150">
    <property type="protein sequence ID" value="AKS32678.1"/>
    <property type="molecule type" value="Genomic_DNA"/>
</dbReference>
<evidence type="ECO:0000313" key="3">
    <source>
        <dbReference type="Proteomes" id="UP000062255"/>
    </source>
</evidence>
<dbReference type="KEGG" id="mgo:AFA91_13225"/>
<dbReference type="Pfam" id="PF16525">
    <property type="entry name" value="MHB"/>
    <property type="match status" value="1"/>
</dbReference>
<accession>A0A0K0X5V6</accession>
<proteinExistence type="predicted"/>
<evidence type="ECO:0000313" key="2">
    <source>
        <dbReference type="EMBL" id="AKS32678.1"/>
    </source>
</evidence>
<dbReference type="RefSeq" id="WP_049745109.1">
    <property type="nucleotide sequence ID" value="NZ_CP012150.1"/>
</dbReference>
<dbReference type="Gene3D" id="1.20.20.20">
    <property type="entry name" value="Haemophore, haem-binding domain"/>
    <property type="match status" value="1"/>
</dbReference>